<dbReference type="Pfam" id="PF00982">
    <property type="entry name" value="Glyco_transf_20"/>
    <property type="match status" value="1"/>
</dbReference>
<gene>
    <name evidence="2" type="primary">otsA-2</name>
    <name evidence="2" type="ORF">GCM10011534_19120</name>
</gene>
<dbReference type="GO" id="GO:0005992">
    <property type="term" value="P:trehalose biosynthetic process"/>
    <property type="evidence" value="ECO:0007669"/>
    <property type="project" value="InterPro"/>
</dbReference>
<protein>
    <submittedName>
        <fullName evidence="2">Alpha,alpha-trehalose-phosphate synthase (UDP-forming)</fullName>
    </submittedName>
</protein>
<comment type="similarity">
    <text evidence="1">Belongs to the glycosyltransferase 20 family.</text>
</comment>
<name>A0A917WF05_9RHOB</name>
<dbReference type="CDD" id="cd03788">
    <property type="entry name" value="GT20_TPS"/>
    <property type="match status" value="1"/>
</dbReference>
<keyword evidence="3" id="KW-1185">Reference proteome</keyword>
<proteinExistence type="inferred from homology"/>
<reference evidence="2" key="1">
    <citation type="journal article" date="2014" name="Int. J. Syst. Evol. Microbiol.">
        <title>Complete genome sequence of Corynebacterium casei LMG S-19264T (=DSM 44701T), isolated from a smear-ripened cheese.</title>
        <authorList>
            <consortium name="US DOE Joint Genome Institute (JGI-PGF)"/>
            <person name="Walter F."/>
            <person name="Albersmeier A."/>
            <person name="Kalinowski J."/>
            <person name="Ruckert C."/>
        </authorList>
    </citation>
    <scope>NUCLEOTIDE SEQUENCE</scope>
    <source>
        <strain evidence="2">CGMCC 1.6293</strain>
    </source>
</reference>
<dbReference type="InterPro" id="IPR001830">
    <property type="entry name" value="Glyco_trans_20"/>
</dbReference>
<dbReference type="EMBL" id="BMLF01000001">
    <property type="protein sequence ID" value="GGL97293.1"/>
    <property type="molecule type" value="Genomic_DNA"/>
</dbReference>
<comment type="caution">
    <text evidence="2">The sequence shown here is derived from an EMBL/GenBank/DDBJ whole genome shotgun (WGS) entry which is preliminary data.</text>
</comment>
<organism evidence="2 3">
    <name type="scientific">Pseudooceanicola nanhaiensis</name>
    <dbReference type="NCBI Taxonomy" id="375761"/>
    <lineage>
        <taxon>Bacteria</taxon>
        <taxon>Pseudomonadati</taxon>
        <taxon>Pseudomonadota</taxon>
        <taxon>Alphaproteobacteria</taxon>
        <taxon>Rhodobacterales</taxon>
        <taxon>Paracoccaceae</taxon>
        <taxon>Pseudooceanicola</taxon>
    </lineage>
</organism>
<dbReference type="RefSeq" id="WP_051630854.1">
    <property type="nucleotide sequence ID" value="NZ_BMLF01000001.1"/>
</dbReference>
<evidence type="ECO:0000313" key="2">
    <source>
        <dbReference type="EMBL" id="GGL97293.1"/>
    </source>
</evidence>
<dbReference type="GO" id="GO:0003825">
    <property type="term" value="F:alpha,alpha-trehalose-phosphate synthase (UDP-forming) activity"/>
    <property type="evidence" value="ECO:0007669"/>
    <property type="project" value="TreeGrafter"/>
</dbReference>
<dbReference type="SUPFAM" id="SSF53756">
    <property type="entry name" value="UDP-Glycosyltransferase/glycogen phosphorylase"/>
    <property type="match status" value="1"/>
</dbReference>
<dbReference type="AlphaFoldDB" id="A0A917WF05"/>
<dbReference type="Gene3D" id="3.40.50.2000">
    <property type="entry name" value="Glycogen Phosphorylase B"/>
    <property type="match status" value="2"/>
</dbReference>
<reference evidence="2" key="2">
    <citation type="submission" date="2020-09" db="EMBL/GenBank/DDBJ databases">
        <authorList>
            <person name="Sun Q."/>
            <person name="Zhou Y."/>
        </authorList>
    </citation>
    <scope>NUCLEOTIDE SEQUENCE</scope>
    <source>
        <strain evidence="2">CGMCC 1.6293</strain>
    </source>
</reference>
<dbReference type="PANTHER" id="PTHR10788">
    <property type="entry name" value="TREHALOSE-6-PHOSPHATE SYNTHASE"/>
    <property type="match status" value="1"/>
</dbReference>
<dbReference type="Proteomes" id="UP000649829">
    <property type="component" value="Unassembled WGS sequence"/>
</dbReference>
<sequence length="474" mass="53210">MAGRLIVVSNRIPEGPNPAGGLVVALKDAITEKNGTWIGAYGEPGEATDSFDELEGTPYRRLAFRLTAEEHSNYYLGFANSVLWPLCHRRVDLVELQPEYERDYLSVNRRLAAMILRILKPDDMLWIHDYHFLPLAQELRRLGVSNRIGFFLHIPFPSHADLSVLPQPETFAGWLADYNLVGLQTGADVARCLEMYRADPRAEFLPDGSVKFGMNILSVRSFPIGIDVDSFIESASRSAPSPFGREEPAKYIIGVDRLDYSKGIPNRFRAFGRFLENGGAEKRPCLVQIAPPTRERVKAYQDITRELEEIAGSLNGQFATLDWTPIRYIHRQIEREQLATLYRRASAALVTSLADGMNLVAKEFVAAQDPEDPGVLILSKFAGAAEQLTEALLVNPYDTDDIASAIDRALEMPLDERRRRHAFCMQAVRRTDVSLWSTQFLRVLERCMPTLNLPSSMGRGRYNLSAPPADLVAE</sequence>
<accession>A0A917WF05</accession>
<dbReference type="PANTHER" id="PTHR10788:SF106">
    <property type="entry name" value="BCDNA.GH08860"/>
    <property type="match status" value="1"/>
</dbReference>
<evidence type="ECO:0000256" key="1">
    <source>
        <dbReference type="ARBA" id="ARBA00008799"/>
    </source>
</evidence>
<evidence type="ECO:0000313" key="3">
    <source>
        <dbReference type="Proteomes" id="UP000649829"/>
    </source>
</evidence>